<evidence type="ECO:0000313" key="1">
    <source>
        <dbReference type="EMBL" id="CAG8830816.1"/>
    </source>
</evidence>
<evidence type="ECO:0000313" key="2">
    <source>
        <dbReference type="Proteomes" id="UP000789920"/>
    </source>
</evidence>
<protein>
    <submittedName>
        <fullName evidence="1">23141_t:CDS:1</fullName>
    </submittedName>
</protein>
<dbReference type="EMBL" id="CAJVQC010099948">
    <property type="protein sequence ID" value="CAG8830816.1"/>
    <property type="molecule type" value="Genomic_DNA"/>
</dbReference>
<proteinExistence type="predicted"/>
<comment type="caution">
    <text evidence="1">The sequence shown here is derived from an EMBL/GenBank/DDBJ whole genome shotgun (WGS) entry which is preliminary data.</text>
</comment>
<keyword evidence="2" id="KW-1185">Reference proteome</keyword>
<name>A0ACA9S7M2_9GLOM</name>
<feature type="non-terminal residue" evidence="1">
    <location>
        <position position="1"/>
    </location>
</feature>
<organism evidence="1 2">
    <name type="scientific">Racocetra persica</name>
    <dbReference type="NCBI Taxonomy" id="160502"/>
    <lineage>
        <taxon>Eukaryota</taxon>
        <taxon>Fungi</taxon>
        <taxon>Fungi incertae sedis</taxon>
        <taxon>Mucoromycota</taxon>
        <taxon>Glomeromycotina</taxon>
        <taxon>Glomeromycetes</taxon>
        <taxon>Diversisporales</taxon>
        <taxon>Gigasporaceae</taxon>
        <taxon>Racocetra</taxon>
    </lineage>
</organism>
<reference evidence="1" key="1">
    <citation type="submission" date="2021-06" db="EMBL/GenBank/DDBJ databases">
        <authorList>
            <person name="Kallberg Y."/>
            <person name="Tangrot J."/>
            <person name="Rosling A."/>
        </authorList>
    </citation>
    <scope>NUCLEOTIDE SEQUENCE</scope>
    <source>
        <strain evidence="1">MA461A</strain>
    </source>
</reference>
<dbReference type="Proteomes" id="UP000789920">
    <property type="component" value="Unassembled WGS sequence"/>
</dbReference>
<gene>
    <name evidence="1" type="ORF">RPERSI_LOCUS27928</name>
</gene>
<sequence length="157" mass="17515">QTIPISTSDDFEITPNHLLYTPPLLLFSASVISDSYFSSNELGLESLMLAKKLYNGVNSHKNVKSEIIVSFANQNDHYDTLKNNLKRTVLSNYASNEQSSDTPTKGKKKAQNNINNYLETIEEKYAKLNSSPSRKRKPTLLTASFSSSKAQKPSPEP</sequence>
<accession>A0ACA9S7M2</accession>